<feature type="chain" id="PRO_5028101337" evidence="2">
    <location>
        <begin position="18"/>
        <end position="230"/>
    </location>
</feature>
<feature type="compositionally biased region" description="Basic and acidic residues" evidence="1">
    <location>
        <begin position="19"/>
        <end position="30"/>
    </location>
</feature>
<proteinExistence type="predicted"/>
<name>A0A6P8H6R6_ACTTE</name>
<evidence type="ECO:0000313" key="3">
    <source>
        <dbReference type="Proteomes" id="UP000515163"/>
    </source>
</evidence>
<evidence type="ECO:0000313" key="4">
    <source>
        <dbReference type="RefSeq" id="XP_031552089.1"/>
    </source>
</evidence>
<feature type="region of interest" description="Disordered" evidence="1">
    <location>
        <begin position="91"/>
        <end position="114"/>
    </location>
</feature>
<feature type="region of interest" description="Disordered" evidence="1">
    <location>
        <begin position="194"/>
        <end position="214"/>
    </location>
</feature>
<dbReference type="PANTHER" id="PTHR14386">
    <property type="entry name" value="PROTEIN FAM204A"/>
    <property type="match status" value="1"/>
</dbReference>
<evidence type="ECO:0000256" key="1">
    <source>
        <dbReference type="SAM" id="MobiDB-lite"/>
    </source>
</evidence>
<dbReference type="RefSeq" id="XP_031552089.1">
    <property type="nucleotide sequence ID" value="XM_031696229.1"/>
</dbReference>
<accession>A0A6P8H6R6</accession>
<protein>
    <submittedName>
        <fullName evidence="4">Protein FAM204A-like</fullName>
    </submittedName>
</protein>
<feature type="signal peptide" evidence="2">
    <location>
        <begin position="1"/>
        <end position="17"/>
    </location>
</feature>
<feature type="compositionally biased region" description="Basic residues" evidence="1">
    <location>
        <begin position="60"/>
        <end position="72"/>
    </location>
</feature>
<dbReference type="InParanoid" id="A0A6P8H6R6"/>
<gene>
    <name evidence="4" type="primary">LOC116286210</name>
</gene>
<keyword evidence="2" id="KW-0732">Signal</keyword>
<feature type="compositionally biased region" description="Basic and acidic residues" evidence="1">
    <location>
        <begin position="42"/>
        <end position="59"/>
    </location>
</feature>
<dbReference type="OrthoDB" id="2418792at2759"/>
<sequence length="230" mass="26740">MLGRGLFLLMYTAVAPPKQTDDRVNKKVTEEGGPPAGVSENNWKKFQELKKRREQCCKKSKEKRKKERRKNVIKPVSSQVSQEELTILTEYGVPSTSSSSSKTCNEDDTPGNNRYRKTEKIENEAKWRDLKQYLYLPHNSGLESEEKIILKKQTEEQIDKAIAKRQFEKAELLSEKLSTQDFVVKVASAVEGRNFAKRRSEEQSRTQEKKKAKLHWGFEQKQRWESKGNM</sequence>
<dbReference type="InterPro" id="IPR037690">
    <property type="entry name" value="FAM204A"/>
</dbReference>
<reference evidence="4" key="1">
    <citation type="submission" date="2025-08" db="UniProtKB">
        <authorList>
            <consortium name="RefSeq"/>
        </authorList>
    </citation>
    <scope>IDENTIFICATION</scope>
    <source>
        <tissue evidence="4">Tentacle</tissue>
    </source>
</reference>
<dbReference type="Proteomes" id="UP000515163">
    <property type="component" value="Unplaced"/>
</dbReference>
<organism evidence="3 4">
    <name type="scientific">Actinia tenebrosa</name>
    <name type="common">Australian red waratah sea anemone</name>
    <dbReference type="NCBI Taxonomy" id="6105"/>
    <lineage>
        <taxon>Eukaryota</taxon>
        <taxon>Metazoa</taxon>
        <taxon>Cnidaria</taxon>
        <taxon>Anthozoa</taxon>
        <taxon>Hexacorallia</taxon>
        <taxon>Actiniaria</taxon>
        <taxon>Actiniidae</taxon>
        <taxon>Actinia</taxon>
    </lineage>
</organism>
<dbReference type="AlphaFoldDB" id="A0A6P8H6R6"/>
<feature type="region of interest" description="Disordered" evidence="1">
    <location>
        <begin position="15"/>
        <end position="77"/>
    </location>
</feature>
<dbReference type="GeneID" id="116286210"/>
<dbReference type="KEGG" id="aten:116286210"/>
<evidence type="ECO:0000256" key="2">
    <source>
        <dbReference type="SAM" id="SignalP"/>
    </source>
</evidence>
<feature type="compositionally biased region" description="Basic and acidic residues" evidence="1">
    <location>
        <begin position="198"/>
        <end position="209"/>
    </location>
</feature>
<dbReference type="FunCoup" id="A0A6P8H6R6">
    <property type="interactions" value="1454"/>
</dbReference>
<keyword evidence="3" id="KW-1185">Reference proteome</keyword>
<dbReference type="PANTHER" id="PTHR14386:SF2">
    <property type="entry name" value="PROTEIN FAM204A"/>
    <property type="match status" value="1"/>
</dbReference>